<dbReference type="InterPro" id="IPR036754">
    <property type="entry name" value="YbaK/aa-tRNA-synt-asso_dom_sf"/>
</dbReference>
<keyword evidence="3 4" id="KW-0456">Lyase</keyword>
<dbReference type="AlphaFoldDB" id="A0A847R0R4"/>
<evidence type="ECO:0000256" key="4">
    <source>
        <dbReference type="PIRNR" id="PIRNR006181"/>
    </source>
</evidence>
<keyword evidence="7" id="KW-1185">Reference proteome</keyword>
<dbReference type="RefSeq" id="WP_168823671.1">
    <property type="nucleotide sequence ID" value="NZ_CP073013.1"/>
</dbReference>
<dbReference type="SUPFAM" id="SSF55826">
    <property type="entry name" value="YbaK/ProRS associated domain"/>
    <property type="match status" value="1"/>
</dbReference>
<dbReference type="GO" id="GO:0002161">
    <property type="term" value="F:aminoacyl-tRNA deacylase activity"/>
    <property type="evidence" value="ECO:0007669"/>
    <property type="project" value="InterPro"/>
</dbReference>
<comment type="similarity">
    <text evidence="1 4">Belongs to the prolyl-tRNA editing family. YbaK/EbsC subfamily.</text>
</comment>
<dbReference type="InterPro" id="IPR004369">
    <property type="entry name" value="Prolyl-tRNA_editing_YbaK/EbsC"/>
</dbReference>
<dbReference type="PANTHER" id="PTHR30411:SF0">
    <property type="entry name" value="CYS-TRNA(PRO)_CYS-TRNA(CYS) DEACYLASE YBAK"/>
    <property type="match status" value="1"/>
</dbReference>
<evidence type="ECO:0000256" key="3">
    <source>
        <dbReference type="ARBA" id="ARBA00023239"/>
    </source>
</evidence>
<gene>
    <name evidence="6" type="primary">ybaK</name>
    <name evidence="6" type="ORF">HGG82_05670</name>
</gene>
<dbReference type="PIRSF" id="PIRSF006181">
    <property type="entry name" value="EbsC_YbaK"/>
    <property type="match status" value="1"/>
</dbReference>
<evidence type="ECO:0000313" key="6">
    <source>
        <dbReference type="EMBL" id="NLQ17112.1"/>
    </source>
</evidence>
<protein>
    <recommendedName>
        <fullName evidence="4">Cys-tRNA(Pro)/Cys-tRNA(Cys) deacylase</fullName>
        <ecNumber evidence="4">4.2.-.-</ecNumber>
    </recommendedName>
</protein>
<dbReference type="EMBL" id="JABAEK010000004">
    <property type="protein sequence ID" value="NLQ17112.1"/>
    <property type="molecule type" value="Genomic_DNA"/>
</dbReference>
<keyword evidence="2 4" id="KW-0648">Protein biosynthesis</keyword>
<dbReference type="EC" id="4.2.-.-" evidence="4"/>
<dbReference type="GO" id="GO:0006412">
    <property type="term" value="P:translation"/>
    <property type="evidence" value="ECO:0007669"/>
    <property type="project" value="UniProtKB-KW"/>
</dbReference>
<dbReference type="NCBIfam" id="TIGR00011">
    <property type="entry name" value="YbaK_EbsC"/>
    <property type="match status" value="1"/>
</dbReference>
<evidence type="ECO:0000259" key="5">
    <source>
        <dbReference type="Pfam" id="PF04073"/>
    </source>
</evidence>
<sequence>MTPAINQLKQLKIGFSLHEYEHDPHCSHFGEEAAEKLNLDPACVFKTLLVTDDKNTFVTIVPVTGTLNLKRAASALKVKKLRMADAKDAQRLTGYLVGGISPIGQKKSLVTCIDQSAQAFEKIYVSGGQRGLDIGLTPNDLSLACRGAIFAAIGETK</sequence>
<evidence type="ECO:0000256" key="2">
    <source>
        <dbReference type="ARBA" id="ARBA00022917"/>
    </source>
</evidence>
<dbReference type="GO" id="GO:0016829">
    <property type="term" value="F:lyase activity"/>
    <property type="evidence" value="ECO:0007669"/>
    <property type="project" value="UniProtKB-KW"/>
</dbReference>
<dbReference type="PANTHER" id="PTHR30411">
    <property type="entry name" value="CYTOPLASMIC PROTEIN"/>
    <property type="match status" value="1"/>
</dbReference>
<dbReference type="Pfam" id="PF04073">
    <property type="entry name" value="tRNA_edit"/>
    <property type="match status" value="1"/>
</dbReference>
<comment type="caution">
    <text evidence="6">The sequence shown here is derived from an EMBL/GenBank/DDBJ whole genome shotgun (WGS) entry which is preliminary data.</text>
</comment>
<dbReference type="Gene3D" id="3.90.960.10">
    <property type="entry name" value="YbaK/aminoacyl-tRNA synthetase-associated domain"/>
    <property type="match status" value="1"/>
</dbReference>
<feature type="domain" description="YbaK/aminoacyl-tRNA synthetase-associated" evidence="5">
    <location>
        <begin position="31"/>
        <end position="141"/>
    </location>
</feature>
<name>A0A847R0R4_9GAMM</name>
<organism evidence="6 7">
    <name type="scientific">Marinomonas profundi</name>
    <dbReference type="NCBI Taxonomy" id="2726122"/>
    <lineage>
        <taxon>Bacteria</taxon>
        <taxon>Pseudomonadati</taxon>
        <taxon>Pseudomonadota</taxon>
        <taxon>Gammaproteobacteria</taxon>
        <taxon>Oceanospirillales</taxon>
        <taxon>Oceanospirillaceae</taxon>
        <taxon>Marinomonas</taxon>
    </lineage>
</organism>
<accession>A0A847R0R4</accession>
<evidence type="ECO:0000313" key="7">
    <source>
        <dbReference type="Proteomes" id="UP000586067"/>
    </source>
</evidence>
<proteinExistence type="inferred from homology"/>
<dbReference type="InterPro" id="IPR007214">
    <property type="entry name" value="YbaK/aa-tRNA-synth-assoc-dom"/>
</dbReference>
<reference evidence="6 7" key="1">
    <citation type="submission" date="2020-04" db="EMBL/GenBank/DDBJ databases">
        <title>Marinomonas sp. M1K-6 isolated from the deep seawater of the Mariana Trench.</title>
        <authorList>
            <person name="Li Y."/>
        </authorList>
    </citation>
    <scope>NUCLEOTIDE SEQUENCE [LARGE SCALE GENOMIC DNA]</scope>
    <source>
        <strain evidence="6 7">M1K-6</strain>
    </source>
</reference>
<dbReference type="Proteomes" id="UP000586067">
    <property type="component" value="Unassembled WGS sequence"/>
</dbReference>
<evidence type="ECO:0000256" key="1">
    <source>
        <dbReference type="ARBA" id="ARBA00009798"/>
    </source>
</evidence>
<dbReference type="CDD" id="cd00002">
    <property type="entry name" value="YbaK_deacylase"/>
    <property type="match status" value="1"/>
</dbReference>